<dbReference type="PRINTS" id="PR01385">
    <property type="entry name" value="CLAUDIN14"/>
</dbReference>
<sequence length="259" mass="28345">MPAADSMAAQLLAYFLCLLGLIGTLVATALPHWRHTAYFTSNLITATSYMKGLWMECVSHTTGIYQCELNRSMLSLPQDLQVARAFMVFSSAISTVGTVVSAIGMKCTRCLHQSPTKDLVAVTGGACFVCGGMLCLITVCWTIRNILYDAYDLFYTGGINYGVGLCVYIGFASAIFSIFGGGVLCATCCNTMNRNPAKQSALNTQQHQSYQPHSAHRKEHSAHRNEHSAHRNEHSAHRNEQFSSQLSVTSRWSLTGELV</sequence>
<name>A0A8T2LIJ9_ASTMX</name>
<feature type="transmembrane region" description="Helical" evidence="11">
    <location>
        <begin position="12"/>
        <end position="33"/>
    </location>
</feature>
<dbReference type="PRINTS" id="PR01077">
    <property type="entry name" value="CLAUDIN"/>
</dbReference>
<feature type="compositionally biased region" description="Basic and acidic residues" evidence="10">
    <location>
        <begin position="222"/>
        <end position="240"/>
    </location>
</feature>
<dbReference type="GO" id="GO:0005923">
    <property type="term" value="C:bicellular tight junction"/>
    <property type="evidence" value="ECO:0007669"/>
    <property type="project" value="UniProtKB-SubCell"/>
</dbReference>
<dbReference type="GO" id="GO:0005198">
    <property type="term" value="F:structural molecule activity"/>
    <property type="evidence" value="ECO:0007669"/>
    <property type="project" value="InterPro"/>
</dbReference>
<keyword evidence="6 11" id="KW-0812">Transmembrane</keyword>
<evidence type="ECO:0000313" key="12">
    <source>
        <dbReference type="EMBL" id="KAG9271320.1"/>
    </source>
</evidence>
<accession>A0A8T2LIJ9</accession>
<dbReference type="InterPro" id="IPR004031">
    <property type="entry name" value="PMP22/EMP/MP20/Claudin"/>
</dbReference>
<proteinExistence type="inferred from homology"/>
<evidence type="ECO:0000256" key="3">
    <source>
        <dbReference type="ARBA" id="ARBA00008295"/>
    </source>
</evidence>
<evidence type="ECO:0000256" key="9">
    <source>
        <dbReference type="ARBA" id="ARBA00023136"/>
    </source>
</evidence>
<organism evidence="12 13">
    <name type="scientific">Astyanax mexicanus</name>
    <name type="common">Blind cave fish</name>
    <name type="synonym">Astyanax fasciatus mexicanus</name>
    <dbReference type="NCBI Taxonomy" id="7994"/>
    <lineage>
        <taxon>Eukaryota</taxon>
        <taxon>Metazoa</taxon>
        <taxon>Chordata</taxon>
        <taxon>Craniata</taxon>
        <taxon>Vertebrata</taxon>
        <taxon>Euteleostomi</taxon>
        <taxon>Actinopterygii</taxon>
        <taxon>Neopterygii</taxon>
        <taxon>Teleostei</taxon>
        <taxon>Ostariophysi</taxon>
        <taxon>Characiformes</taxon>
        <taxon>Characoidei</taxon>
        <taxon>Acestrorhamphidae</taxon>
        <taxon>Acestrorhamphinae</taxon>
        <taxon>Astyanax</taxon>
    </lineage>
</organism>
<dbReference type="PANTHER" id="PTHR12002">
    <property type="entry name" value="CLAUDIN"/>
    <property type="match status" value="1"/>
</dbReference>
<dbReference type="PROSITE" id="PS01346">
    <property type="entry name" value="CLAUDIN"/>
    <property type="match status" value="1"/>
</dbReference>
<dbReference type="Gene3D" id="1.20.140.150">
    <property type="match status" value="1"/>
</dbReference>
<comment type="caution">
    <text evidence="12">The sequence shown here is derived from an EMBL/GenBank/DDBJ whole genome shotgun (WGS) entry which is preliminary data.</text>
</comment>
<gene>
    <name evidence="12" type="primary">CLDN14</name>
    <name evidence="12" type="ORF">AMEX_G14228</name>
</gene>
<evidence type="ECO:0000256" key="8">
    <source>
        <dbReference type="ARBA" id="ARBA00022989"/>
    </source>
</evidence>
<evidence type="ECO:0000256" key="10">
    <source>
        <dbReference type="SAM" id="MobiDB-lite"/>
    </source>
</evidence>
<evidence type="ECO:0000256" key="4">
    <source>
        <dbReference type="ARBA" id="ARBA00022427"/>
    </source>
</evidence>
<dbReference type="GO" id="GO:0005886">
    <property type="term" value="C:plasma membrane"/>
    <property type="evidence" value="ECO:0007669"/>
    <property type="project" value="UniProtKB-SubCell"/>
</dbReference>
<protein>
    <submittedName>
        <fullName evidence="12">Claudin-14-like</fullName>
    </submittedName>
</protein>
<keyword evidence="4" id="KW-0796">Tight junction</keyword>
<evidence type="ECO:0000256" key="7">
    <source>
        <dbReference type="ARBA" id="ARBA00022949"/>
    </source>
</evidence>
<evidence type="ECO:0000256" key="2">
    <source>
        <dbReference type="ARBA" id="ARBA00004651"/>
    </source>
</evidence>
<feature type="transmembrane region" description="Helical" evidence="11">
    <location>
        <begin position="119"/>
        <end position="147"/>
    </location>
</feature>
<evidence type="ECO:0000256" key="6">
    <source>
        <dbReference type="ARBA" id="ARBA00022692"/>
    </source>
</evidence>
<comment type="subcellular location">
    <subcellularLocation>
        <location evidence="1">Cell junction</location>
        <location evidence="1">Tight junction</location>
    </subcellularLocation>
    <subcellularLocation>
        <location evidence="2">Cell membrane</location>
        <topology evidence="2">Multi-pass membrane protein</topology>
    </subcellularLocation>
</comment>
<dbReference type="AlphaFoldDB" id="A0A8T2LIJ9"/>
<dbReference type="KEGG" id="amex:103022432"/>
<keyword evidence="5" id="KW-1003">Cell membrane</keyword>
<feature type="transmembrane region" description="Helical" evidence="11">
    <location>
        <begin position="82"/>
        <end position="107"/>
    </location>
</feature>
<feature type="region of interest" description="Disordered" evidence="10">
    <location>
        <begin position="200"/>
        <end position="244"/>
    </location>
</feature>
<dbReference type="Pfam" id="PF00822">
    <property type="entry name" value="PMP22_Claudin"/>
    <property type="match status" value="1"/>
</dbReference>
<reference evidence="12 13" key="1">
    <citation type="submission" date="2021-07" db="EMBL/GenBank/DDBJ databases">
        <authorList>
            <person name="Imarazene B."/>
            <person name="Zahm M."/>
            <person name="Klopp C."/>
            <person name="Cabau C."/>
            <person name="Beille S."/>
            <person name="Jouanno E."/>
            <person name="Castinel A."/>
            <person name="Lluch J."/>
            <person name="Gil L."/>
            <person name="Kuchtly C."/>
            <person name="Lopez Roques C."/>
            <person name="Donnadieu C."/>
            <person name="Parrinello H."/>
            <person name="Journot L."/>
            <person name="Du K."/>
            <person name="Schartl M."/>
            <person name="Retaux S."/>
            <person name="Guiguen Y."/>
        </authorList>
    </citation>
    <scope>NUCLEOTIDE SEQUENCE [LARGE SCALE GENOMIC DNA]</scope>
    <source>
        <strain evidence="12">Pach_M1</strain>
        <tissue evidence="12">Testis</tissue>
    </source>
</reference>
<comment type="similarity">
    <text evidence="3">Belongs to the claudin family.</text>
</comment>
<feature type="transmembrane region" description="Helical" evidence="11">
    <location>
        <begin position="167"/>
        <end position="189"/>
    </location>
</feature>
<dbReference type="InterPro" id="IPR006187">
    <property type="entry name" value="Claudin"/>
</dbReference>
<keyword evidence="8 11" id="KW-1133">Transmembrane helix</keyword>
<dbReference type="InterPro" id="IPR017974">
    <property type="entry name" value="Claudin_CS"/>
</dbReference>
<evidence type="ECO:0000256" key="5">
    <source>
        <dbReference type="ARBA" id="ARBA00022475"/>
    </source>
</evidence>
<dbReference type="EMBL" id="JAICCE010000011">
    <property type="protein sequence ID" value="KAG9271320.1"/>
    <property type="molecule type" value="Genomic_DNA"/>
</dbReference>
<feature type="compositionally biased region" description="Polar residues" evidence="10">
    <location>
        <begin position="200"/>
        <end position="212"/>
    </location>
</feature>
<dbReference type="OrthoDB" id="8749238at2759"/>
<keyword evidence="7" id="KW-0965">Cell junction</keyword>
<evidence type="ECO:0000313" key="13">
    <source>
        <dbReference type="Proteomes" id="UP000752171"/>
    </source>
</evidence>
<dbReference type="Proteomes" id="UP000752171">
    <property type="component" value="Unassembled WGS sequence"/>
</dbReference>
<evidence type="ECO:0000256" key="1">
    <source>
        <dbReference type="ARBA" id="ARBA00004435"/>
    </source>
</evidence>
<keyword evidence="9 11" id="KW-0472">Membrane</keyword>
<evidence type="ECO:0000256" key="11">
    <source>
        <dbReference type="SAM" id="Phobius"/>
    </source>
</evidence>